<dbReference type="NCBIfam" id="TIGR03936">
    <property type="entry name" value="sam_1_link_chp"/>
    <property type="match status" value="1"/>
</dbReference>
<protein>
    <recommendedName>
        <fullName evidence="1">DUF2344 domain-containing protein</fullName>
    </recommendedName>
</protein>
<dbReference type="Pfam" id="PF10105">
    <property type="entry name" value="DUF2344"/>
    <property type="match status" value="1"/>
</dbReference>
<evidence type="ECO:0000259" key="1">
    <source>
        <dbReference type="Pfam" id="PF10105"/>
    </source>
</evidence>
<dbReference type="AlphaFoldDB" id="A0A2N3G8C8"/>
<dbReference type="InterPro" id="IPR018768">
    <property type="entry name" value="DUF2344"/>
</dbReference>
<dbReference type="EMBL" id="PHEX01000003">
    <property type="protein sequence ID" value="PKQ28872.1"/>
    <property type="molecule type" value="Genomic_DNA"/>
</dbReference>
<sequence length="257" mass="28404">MVTGAAPLRLRVQFTKEDTARYLSHSEYSRTLMISARRASLPLEYAGYRMSRMKISLSPPLPIGITSECELMDFGLSSYVPAAEAQRLLREALPGGIGVVGCRLLAADARPVGKLIDTACFRVRLLSDARTEGDLRGAVERFLEKSSISYERVQPRRTRIVDLRGGVHKLAFDEKKTGDEDGICLVMTLDDGISGTIKPWEVIEVLARMAMIPKEIWNKAQVHRTGLFARRADRLLSPMEIGGRGAPAGGGNREARY</sequence>
<proteinExistence type="predicted"/>
<evidence type="ECO:0000313" key="2">
    <source>
        <dbReference type="EMBL" id="PKQ28872.1"/>
    </source>
</evidence>
<accession>A0A2N3G8C8</accession>
<name>A0A2N3G8C8_9ACTN</name>
<gene>
    <name evidence="2" type="ORF">CVT63_00450</name>
</gene>
<evidence type="ECO:0000313" key="3">
    <source>
        <dbReference type="Proteomes" id="UP000233654"/>
    </source>
</evidence>
<reference evidence="2 3" key="1">
    <citation type="journal article" date="2017" name="ISME J.">
        <title>Potential for microbial H2 and metal transformations associated with novel bacteria and archaea in deep terrestrial subsurface sediments.</title>
        <authorList>
            <person name="Hernsdorf A.W."/>
            <person name="Amano Y."/>
            <person name="Miyakawa K."/>
            <person name="Ise K."/>
            <person name="Suzuki Y."/>
            <person name="Anantharaman K."/>
            <person name="Probst A."/>
            <person name="Burstein D."/>
            <person name="Thomas B.C."/>
            <person name="Banfield J.F."/>
        </authorList>
    </citation>
    <scope>NUCLEOTIDE SEQUENCE [LARGE SCALE GENOMIC DNA]</scope>
    <source>
        <strain evidence="2">HGW-Actinobacteria-3</strain>
    </source>
</reference>
<dbReference type="Proteomes" id="UP000233654">
    <property type="component" value="Unassembled WGS sequence"/>
</dbReference>
<comment type="caution">
    <text evidence="2">The sequence shown here is derived from an EMBL/GenBank/DDBJ whole genome shotgun (WGS) entry which is preliminary data.</text>
</comment>
<organism evidence="2 3">
    <name type="scientific">Candidatus Anoxymicrobium japonicum</name>
    <dbReference type="NCBI Taxonomy" id="2013648"/>
    <lineage>
        <taxon>Bacteria</taxon>
        <taxon>Bacillati</taxon>
        <taxon>Actinomycetota</taxon>
        <taxon>Candidatus Geothermincolia</taxon>
        <taxon>Candidatus Geothermincolales</taxon>
        <taxon>Candidatus Anoxymicrobiaceae</taxon>
        <taxon>Candidatus Anoxymicrobium</taxon>
    </lineage>
</organism>
<feature type="domain" description="DUF2344" evidence="1">
    <location>
        <begin position="9"/>
        <end position="199"/>
    </location>
</feature>